<dbReference type="HOGENOM" id="CLU_2346428_0_0_1"/>
<evidence type="ECO:0000313" key="2">
    <source>
        <dbReference type="Proteomes" id="UP000027195"/>
    </source>
</evidence>
<protein>
    <submittedName>
        <fullName evidence="1">Uncharacterized protein</fullName>
    </submittedName>
</protein>
<accession>A0A067LVK2</accession>
<dbReference type="AlphaFoldDB" id="A0A067LVK2"/>
<dbReference type="EMBL" id="KL198113">
    <property type="protein sequence ID" value="KDQ07194.1"/>
    <property type="molecule type" value="Genomic_DNA"/>
</dbReference>
<dbReference type="InParanoid" id="A0A067LVK2"/>
<keyword evidence="2" id="KW-1185">Reference proteome</keyword>
<dbReference type="Proteomes" id="UP000027195">
    <property type="component" value="Unassembled WGS sequence"/>
</dbReference>
<organism evidence="1 2">
    <name type="scientific">Botryobasidium botryosum (strain FD-172 SS1)</name>
    <dbReference type="NCBI Taxonomy" id="930990"/>
    <lineage>
        <taxon>Eukaryota</taxon>
        <taxon>Fungi</taxon>
        <taxon>Dikarya</taxon>
        <taxon>Basidiomycota</taxon>
        <taxon>Agaricomycotina</taxon>
        <taxon>Agaricomycetes</taxon>
        <taxon>Cantharellales</taxon>
        <taxon>Botryobasidiaceae</taxon>
        <taxon>Botryobasidium</taxon>
    </lineage>
</organism>
<proteinExistence type="predicted"/>
<evidence type="ECO:0000313" key="1">
    <source>
        <dbReference type="EMBL" id="KDQ07194.1"/>
    </source>
</evidence>
<name>A0A067LVK2_BOTB1</name>
<gene>
    <name evidence="1" type="ORF">BOTBODRAFT_616081</name>
</gene>
<reference evidence="2" key="1">
    <citation type="journal article" date="2014" name="Proc. Natl. Acad. Sci. U.S.A.">
        <title>Extensive sampling of basidiomycete genomes demonstrates inadequacy of the white-rot/brown-rot paradigm for wood decay fungi.</title>
        <authorList>
            <person name="Riley R."/>
            <person name="Salamov A.A."/>
            <person name="Brown D.W."/>
            <person name="Nagy L.G."/>
            <person name="Floudas D."/>
            <person name="Held B.W."/>
            <person name="Levasseur A."/>
            <person name="Lombard V."/>
            <person name="Morin E."/>
            <person name="Otillar R."/>
            <person name="Lindquist E.A."/>
            <person name="Sun H."/>
            <person name="LaButti K.M."/>
            <person name="Schmutz J."/>
            <person name="Jabbour D."/>
            <person name="Luo H."/>
            <person name="Baker S.E."/>
            <person name="Pisabarro A.G."/>
            <person name="Walton J.D."/>
            <person name="Blanchette R.A."/>
            <person name="Henrissat B."/>
            <person name="Martin F."/>
            <person name="Cullen D."/>
            <person name="Hibbett D.S."/>
            <person name="Grigoriev I.V."/>
        </authorList>
    </citation>
    <scope>NUCLEOTIDE SEQUENCE [LARGE SCALE GENOMIC DNA]</scope>
    <source>
        <strain evidence="2">FD-172 SS1</strain>
    </source>
</reference>
<sequence>MCRITLSPHLHQLCGHVITERFGKVCTPTLYGPYPQLKGSRRAHFQVECGRPHCRTSDSHPNPCASCPTTCASPRPPENIMPLVTTQTFCHVCTIGR</sequence>